<keyword evidence="2" id="KW-1185">Reference proteome</keyword>
<protein>
    <submittedName>
        <fullName evidence="1">Uncharacterized protein</fullName>
    </submittedName>
</protein>
<sequence length="422" mass="46961">MSRLSWINFWPPTGHPDQPWLEHPDEDAFVRSSRSVCELYTEAVREAGLKARHSELRLFCHHDDERSDVLLEVDTDRGEGFESAVATLPPGIAALPGPMRAALALAVVHAAAGRLGAGRGWDQAVFDAARQHVLDHQLRFRWQGPGKISPDRKLTARPVFALQDDGYGRVTIEVRRRGDGRLVAISRPALAFSTSAGFARSARTLRWRGSRTVEIVPYEGVSAAVGGSTIWRDSRGLLTLDLDDPCTLDEPASDDDHDAGTAVAPIPSVAVRTVADRELHWLSGGLSDCWNLRRETDADDEYYITQADLMEAANNQEPWRQWWRLSGLDAVRFDMHFSFGHAEHETPTTFREFRGTMRVAGSREHPGFAASPDAPPRYQARDDLQSLIDLVGKRLTLPPAPRLPDPPMPAATLMAVRRQNRH</sequence>
<accession>A0ABT0YHF1</accession>
<dbReference type="Proteomes" id="UP001523216">
    <property type="component" value="Unassembled WGS sequence"/>
</dbReference>
<gene>
    <name evidence="1" type="ORF">LXN57_47235</name>
</gene>
<comment type="caution">
    <text evidence="1">The sequence shown here is derived from an EMBL/GenBank/DDBJ whole genome shotgun (WGS) entry which is preliminary data.</text>
</comment>
<evidence type="ECO:0000313" key="1">
    <source>
        <dbReference type="EMBL" id="MCM4085145.1"/>
    </source>
</evidence>
<organism evidence="1 2">
    <name type="scientific">Paractinoplanes hotanensis</name>
    <dbReference type="NCBI Taxonomy" id="2906497"/>
    <lineage>
        <taxon>Bacteria</taxon>
        <taxon>Bacillati</taxon>
        <taxon>Actinomycetota</taxon>
        <taxon>Actinomycetes</taxon>
        <taxon>Micromonosporales</taxon>
        <taxon>Micromonosporaceae</taxon>
        <taxon>Paractinoplanes</taxon>
    </lineage>
</organism>
<dbReference type="EMBL" id="JAMQOL010000099">
    <property type="protein sequence ID" value="MCM4085145.1"/>
    <property type="molecule type" value="Genomic_DNA"/>
</dbReference>
<reference evidence="1 2" key="1">
    <citation type="submission" date="2022-06" db="EMBL/GenBank/DDBJ databases">
        <title>Actinoplanes abujensis sp. nov., isolated from Nigerian arid soil.</title>
        <authorList>
            <person name="Ding P."/>
        </authorList>
    </citation>
    <scope>NUCLEOTIDE SEQUENCE [LARGE SCALE GENOMIC DNA]</scope>
    <source>
        <strain evidence="2">TRM88002</strain>
    </source>
</reference>
<name>A0ABT0YHF1_9ACTN</name>
<evidence type="ECO:0000313" key="2">
    <source>
        <dbReference type="Proteomes" id="UP001523216"/>
    </source>
</evidence>
<dbReference type="RefSeq" id="WP_251804877.1">
    <property type="nucleotide sequence ID" value="NZ_JAMQOL010000099.1"/>
</dbReference>
<proteinExistence type="predicted"/>